<comment type="caution">
    <text evidence="5">The sequence shown here is derived from an EMBL/GenBank/DDBJ whole genome shotgun (WGS) entry which is preliminary data.</text>
</comment>
<dbReference type="SUPFAM" id="SSF53098">
    <property type="entry name" value="Ribonuclease H-like"/>
    <property type="match status" value="2"/>
</dbReference>
<feature type="domain" description="3'-5' exonuclease" evidence="4">
    <location>
        <begin position="250"/>
        <end position="428"/>
    </location>
</feature>
<evidence type="ECO:0000259" key="4">
    <source>
        <dbReference type="SMART" id="SM00474"/>
    </source>
</evidence>
<dbReference type="InterPro" id="IPR051132">
    <property type="entry name" value="3-5_Exonuclease_domain"/>
</dbReference>
<evidence type="ECO:0000313" key="6">
    <source>
        <dbReference type="Proteomes" id="UP001281410"/>
    </source>
</evidence>
<feature type="domain" description="3'-5' exonuclease" evidence="4">
    <location>
        <begin position="35"/>
        <end position="217"/>
    </location>
</feature>
<evidence type="ECO:0000256" key="3">
    <source>
        <dbReference type="SAM" id="Phobius"/>
    </source>
</evidence>
<dbReference type="FunFam" id="3.30.420.10:FF:000054">
    <property type="entry name" value="Werner Syndrome-like exonuclease"/>
    <property type="match status" value="2"/>
</dbReference>
<dbReference type="Proteomes" id="UP001281410">
    <property type="component" value="Unassembled WGS sequence"/>
</dbReference>
<evidence type="ECO:0000313" key="5">
    <source>
        <dbReference type="EMBL" id="KAK3218054.1"/>
    </source>
</evidence>
<dbReference type="InterPro" id="IPR036397">
    <property type="entry name" value="RNaseH_sf"/>
</dbReference>
<dbReference type="GO" id="GO:0005634">
    <property type="term" value="C:nucleus"/>
    <property type="evidence" value="ECO:0007669"/>
    <property type="project" value="TreeGrafter"/>
</dbReference>
<keyword evidence="6" id="KW-1185">Reference proteome</keyword>
<dbReference type="GO" id="GO:0008408">
    <property type="term" value="F:3'-5' exonuclease activity"/>
    <property type="evidence" value="ECO:0007669"/>
    <property type="project" value="InterPro"/>
</dbReference>
<feature type="transmembrane region" description="Helical" evidence="3">
    <location>
        <begin position="445"/>
        <end position="470"/>
    </location>
</feature>
<organism evidence="5 6">
    <name type="scientific">Dipteronia sinensis</name>
    <dbReference type="NCBI Taxonomy" id="43782"/>
    <lineage>
        <taxon>Eukaryota</taxon>
        <taxon>Viridiplantae</taxon>
        <taxon>Streptophyta</taxon>
        <taxon>Embryophyta</taxon>
        <taxon>Tracheophyta</taxon>
        <taxon>Spermatophyta</taxon>
        <taxon>Magnoliopsida</taxon>
        <taxon>eudicotyledons</taxon>
        <taxon>Gunneridae</taxon>
        <taxon>Pentapetalae</taxon>
        <taxon>rosids</taxon>
        <taxon>malvids</taxon>
        <taxon>Sapindales</taxon>
        <taxon>Sapindaceae</taxon>
        <taxon>Hippocastanoideae</taxon>
        <taxon>Acereae</taxon>
        <taxon>Dipteronia</taxon>
    </lineage>
</organism>
<sequence>MTVTIFDHKLSSSTHNIYDVNFFGDRIRTLVTNCPSMVESWISEIELIHQQRLGRLIVGLDIEHHPNFNYKNEHPVATLQLCVGHRCLIFQIIHAPDIPQCLEDFLLNDKYSFVGVKVDEDAEKLKSDYNLSVRNAIDLRTLAAEQVEVLGMNMKELKQAGLKGLSERVLGKKLEKPKQIQLSNWDDRKLSSDQVQYACLDAFVSFEIARTLKKNPASFITPSQPSWPTHNFYNVTYFGDHIQTLVTNSPSMAEFWISEIEGIHSKRLRNLIVGLDVEWHTIFCYKNEPIATLLLCVGHRCLVFQMIHNSSIPQALKNFLLNKSYSFVVIKVEENVKKLENAYNLIVGNAIDLTTLAAQVLGMNMEESKKSGLEGLSEKVLGKKVEKPKEIELSSWENRRLRPDQVQYACVDAFVSFQIGRTLKSGSVRSSSSSPPGFYHRIVTITYNIVTVFLTVYLAYALFFGFLVSYEVIRGS</sequence>
<dbReference type="GO" id="GO:0003676">
    <property type="term" value="F:nucleic acid binding"/>
    <property type="evidence" value="ECO:0007669"/>
    <property type="project" value="InterPro"/>
</dbReference>
<evidence type="ECO:0000256" key="2">
    <source>
        <dbReference type="ARBA" id="ARBA00022801"/>
    </source>
</evidence>
<keyword evidence="1" id="KW-0540">Nuclease</keyword>
<keyword evidence="3" id="KW-1133">Transmembrane helix</keyword>
<gene>
    <name evidence="5" type="ORF">Dsin_012024</name>
</gene>
<dbReference type="InterPro" id="IPR002562">
    <property type="entry name" value="3'-5'_exonuclease_dom"/>
</dbReference>
<dbReference type="InterPro" id="IPR012337">
    <property type="entry name" value="RNaseH-like_sf"/>
</dbReference>
<keyword evidence="3" id="KW-0812">Transmembrane</keyword>
<keyword evidence="3" id="KW-0472">Membrane</keyword>
<dbReference type="AlphaFoldDB" id="A0AAE0AIJ3"/>
<dbReference type="SMART" id="SM00474">
    <property type="entry name" value="35EXOc"/>
    <property type="match status" value="2"/>
</dbReference>
<keyword evidence="2" id="KW-0378">Hydrolase</keyword>
<protein>
    <recommendedName>
        <fullName evidence="4">3'-5' exonuclease domain-containing protein</fullName>
    </recommendedName>
</protein>
<name>A0AAE0AIJ3_9ROSI</name>
<dbReference type="CDD" id="cd06141">
    <property type="entry name" value="WRN_exo"/>
    <property type="match status" value="2"/>
</dbReference>
<dbReference type="GO" id="GO:0005737">
    <property type="term" value="C:cytoplasm"/>
    <property type="evidence" value="ECO:0007669"/>
    <property type="project" value="TreeGrafter"/>
</dbReference>
<dbReference type="Gene3D" id="3.30.420.10">
    <property type="entry name" value="Ribonuclease H-like superfamily/Ribonuclease H"/>
    <property type="match status" value="2"/>
</dbReference>
<reference evidence="5" key="1">
    <citation type="journal article" date="2023" name="Plant J.">
        <title>Genome sequences and population genomics provide insights into the demographic history, inbreeding, and mutation load of two 'living fossil' tree species of Dipteronia.</title>
        <authorList>
            <person name="Feng Y."/>
            <person name="Comes H.P."/>
            <person name="Chen J."/>
            <person name="Zhu S."/>
            <person name="Lu R."/>
            <person name="Zhang X."/>
            <person name="Li P."/>
            <person name="Qiu J."/>
            <person name="Olsen K.M."/>
            <person name="Qiu Y."/>
        </authorList>
    </citation>
    <scope>NUCLEOTIDE SEQUENCE</scope>
    <source>
        <strain evidence="5">NBL</strain>
    </source>
</reference>
<evidence type="ECO:0000256" key="1">
    <source>
        <dbReference type="ARBA" id="ARBA00022722"/>
    </source>
</evidence>
<proteinExistence type="predicted"/>
<dbReference type="PANTHER" id="PTHR13620:SF105">
    <property type="entry name" value="OS01G0737700 PROTEIN"/>
    <property type="match status" value="1"/>
</dbReference>
<accession>A0AAE0AIJ3</accession>
<dbReference type="Pfam" id="PF01612">
    <property type="entry name" value="DNA_pol_A_exo1"/>
    <property type="match status" value="2"/>
</dbReference>
<dbReference type="EMBL" id="JANJYJ010000004">
    <property type="protein sequence ID" value="KAK3218054.1"/>
    <property type="molecule type" value="Genomic_DNA"/>
</dbReference>
<dbReference type="GO" id="GO:0006139">
    <property type="term" value="P:nucleobase-containing compound metabolic process"/>
    <property type="evidence" value="ECO:0007669"/>
    <property type="project" value="InterPro"/>
</dbReference>
<dbReference type="PANTHER" id="PTHR13620">
    <property type="entry name" value="3-5 EXONUCLEASE"/>
    <property type="match status" value="1"/>
</dbReference>